<dbReference type="GO" id="GO:0005840">
    <property type="term" value="C:ribosome"/>
    <property type="evidence" value="ECO:0007669"/>
    <property type="project" value="UniProtKB-KW"/>
</dbReference>
<accession>A0A1G2QFA6</accession>
<comment type="similarity">
    <text evidence="1 4 5">Belongs to the bacterial ribosomal protein bL21 family.</text>
</comment>
<dbReference type="GO" id="GO:0005737">
    <property type="term" value="C:cytoplasm"/>
    <property type="evidence" value="ECO:0007669"/>
    <property type="project" value="UniProtKB-ARBA"/>
</dbReference>
<dbReference type="PANTHER" id="PTHR21349">
    <property type="entry name" value="50S RIBOSOMAL PROTEIN L21"/>
    <property type="match status" value="1"/>
</dbReference>
<dbReference type="InterPro" id="IPR028909">
    <property type="entry name" value="bL21-like"/>
</dbReference>
<evidence type="ECO:0000313" key="7">
    <source>
        <dbReference type="Proteomes" id="UP000177043"/>
    </source>
</evidence>
<keyword evidence="4 5" id="KW-0699">rRNA-binding</keyword>
<dbReference type="EMBL" id="MHTJ01000003">
    <property type="protein sequence ID" value="OHA58661.1"/>
    <property type="molecule type" value="Genomic_DNA"/>
</dbReference>
<comment type="caution">
    <text evidence="6">The sequence shown here is derived from an EMBL/GenBank/DDBJ whole genome shotgun (WGS) entry which is preliminary data.</text>
</comment>
<comment type="subunit">
    <text evidence="4">Part of the 50S ribosomal subunit. Contacts protein L20.</text>
</comment>
<dbReference type="GO" id="GO:0019843">
    <property type="term" value="F:rRNA binding"/>
    <property type="evidence" value="ECO:0007669"/>
    <property type="project" value="UniProtKB-UniRule"/>
</dbReference>
<dbReference type="GO" id="GO:0006412">
    <property type="term" value="P:translation"/>
    <property type="evidence" value="ECO:0007669"/>
    <property type="project" value="UniProtKB-UniRule"/>
</dbReference>
<keyword evidence="4 5" id="KW-0694">RNA-binding</keyword>
<evidence type="ECO:0000256" key="1">
    <source>
        <dbReference type="ARBA" id="ARBA00008563"/>
    </source>
</evidence>
<name>A0A1G2QFA6_9BACT</name>
<gene>
    <name evidence="4" type="primary">rplU</name>
    <name evidence="6" type="ORF">A2571_02735</name>
</gene>
<dbReference type="NCBIfam" id="TIGR00061">
    <property type="entry name" value="L21"/>
    <property type="match status" value="1"/>
</dbReference>
<keyword evidence="3 4" id="KW-0687">Ribonucleoprotein</keyword>
<dbReference type="HAMAP" id="MF_01363">
    <property type="entry name" value="Ribosomal_bL21"/>
    <property type="match status" value="1"/>
</dbReference>
<dbReference type="STRING" id="1802438.A2571_02735"/>
<proteinExistence type="inferred from homology"/>
<evidence type="ECO:0000256" key="5">
    <source>
        <dbReference type="RuleBase" id="RU000562"/>
    </source>
</evidence>
<evidence type="ECO:0000256" key="4">
    <source>
        <dbReference type="HAMAP-Rule" id="MF_01363"/>
    </source>
</evidence>
<evidence type="ECO:0000256" key="3">
    <source>
        <dbReference type="ARBA" id="ARBA00023274"/>
    </source>
</evidence>
<evidence type="ECO:0000313" key="6">
    <source>
        <dbReference type="EMBL" id="OHA58661.1"/>
    </source>
</evidence>
<protein>
    <recommendedName>
        <fullName evidence="4">Large ribosomal subunit protein bL21</fullName>
    </recommendedName>
</protein>
<reference evidence="6 7" key="1">
    <citation type="journal article" date="2016" name="Nat. Commun.">
        <title>Thousands of microbial genomes shed light on interconnected biogeochemical processes in an aquifer system.</title>
        <authorList>
            <person name="Anantharaman K."/>
            <person name="Brown C.T."/>
            <person name="Hug L.A."/>
            <person name="Sharon I."/>
            <person name="Castelle C.J."/>
            <person name="Probst A.J."/>
            <person name="Thomas B.C."/>
            <person name="Singh A."/>
            <person name="Wilkins M.J."/>
            <person name="Karaoz U."/>
            <person name="Brodie E.L."/>
            <person name="Williams K.H."/>
            <person name="Hubbard S.S."/>
            <person name="Banfield J.F."/>
        </authorList>
    </citation>
    <scope>NUCLEOTIDE SEQUENCE [LARGE SCALE GENOMIC DNA]</scope>
</reference>
<keyword evidence="2 4" id="KW-0689">Ribosomal protein</keyword>
<sequence length="105" mass="11650">MNFAVIKTGGKQYKVAEGDILTVEKLPDFKDNGKLKFDEVLLVEAGGKATIGTPTIKGVTVDAEFVEEGKGAKKLVLRYKNKVNYRKLKGHRQPYTKVKILKINA</sequence>
<organism evidence="6 7">
    <name type="scientific">Candidatus Vogelbacteria bacterium RIFOXYD1_FULL_44_32</name>
    <dbReference type="NCBI Taxonomy" id="1802438"/>
    <lineage>
        <taxon>Bacteria</taxon>
        <taxon>Candidatus Vogeliibacteriota</taxon>
    </lineage>
</organism>
<dbReference type="InterPro" id="IPR036164">
    <property type="entry name" value="bL21-like_sf"/>
</dbReference>
<dbReference type="InterPro" id="IPR001787">
    <property type="entry name" value="Ribosomal_bL21"/>
</dbReference>
<dbReference type="Pfam" id="PF00829">
    <property type="entry name" value="Ribosomal_L21p"/>
    <property type="match status" value="1"/>
</dbReference>
<dbReference type="AlphaFoldDB" id="A0A1G2QFA6"/>
<dbReference type="PANTHER" id="PTHR21349:SF0">
    <property type="entry name" value="LARGE RIBOSOMAL SUBUNIT PROTEIN BL21M"/>
    <property type="match status" value="1"/>
</dbReference>
<dbReference type="SUPFAM" id="SSF141091">
    <property type="entry name" value="L21p-like"/>
    <property type="match status" value="1"/>
</dbReference>
<dbReference type="GO" id="GO:1990904">
    <property type="term" value="C:ribonucleoprotein complex"/>
    <property type="evidence" value="ECO:0007669"/>
    <property type="project" value="UniProtKB-KW"/>
</dbReference>
<comment type="function">
    <text evidence="4 5">This protein binds to 23S rRNA in the presence of protein L20.</text>
</comment>
<dbReference type="GO" id="GO:0003735">
    <property type="term" value="F:structural constituent of ribosome"/>
    <property type="evidence" value="ECO:0007669"/>
    <property type="project" value="InterPro"/>
</dbReference>
<dbReference type="Proteomes" id="UP000177043">
    <property type="component" value="Unassembled WGS sequence"/>
</dbReference>
<evidence type="ECO:0000256" key="2">
    <source>
        <dbReference type="ARBA" id="ARBA00022980"/>
    </source>
</evidence>